<reference evidence="1 2" key="1">
    <citation type="journal article" date="2019" name="Int. J. Syst. Evol. Microbiol.">
        <title>The Global Catalogue of Microorganisms (GCM) 10K type strain sequencing project: providing services to taxonomists for standard genome sequencing and annotation.</title>
        <authorList>
            <consortium name="The Broad Institute Genomics Platform"/>
            <consortium name="The Broad Institute Genome Sequencing Center for Infectious Disease"/>
            <person name="Wu L."/>
            <person name="Ma J."/>
        </authorList>
    </citation>
    <scope>NUCLEOTIDE SEQUENCE [LARGE SCALE GENOMIC DNA]</scope>
    <source>
        <strain evidence="1 2">IBRC-M 10256</strain>
    </source>
</reference>
<name>A0ABD5NSX4_9EURY</name>
<dbReference type="GeneID" id="73901519"/>
<evidence type="ECO:0000313" key="2">
    <source>
        <dbReference type="Proteomes" id="UP001595846"/>
    </source>
</evidence>
<organism evidence="1 2">
    <name type="scientific">Halovivax cerinus</name>
    <dbReference type="NCBI Taxonomy" id="1487865"/>
    <lineage>
        <taxon>Archaea</taxon>
        <taxon>Methanobacteriati</taxon>
        <taxon>Methanobacteriota</taxon>
        <taxon>Stenosarchaea group</taxon>
        <taxon>Halobacteria</taxon>
        <taxon>Halobacteriales</taxon>
        <taxon>Natrialbaceae</taxon>
        <taxon>Halovivax</taxon>
    </lineage>
</organism>
<dbReference type="AlphaFoldDB" id="A0ABD5NSX4"/>
<proteinExistence type="predicted"/>
<gene>
    <name evidence="1" type="ORF">ACFOUR_17495</name>
</gene>
<dbReference type="Proteomes" id="UP001595846">
    <property type="component" value="Unassembled WGS sequence"/>
</dbReference>
<dbReference type="RefSeq" id="WP_256532436.1">
    <property type="nucleotide sequence ID" value="NZ_CP101824.1"/>
</dbReference>
<keyword evidence="2" id="KW-1185">Reference proteome</keyword>
<protein>
    <submittedName>
        <fullName evidence="1">DUF1102 domain-containing protein</fullName>
    </submittedName>
</protein>
<accession>A0ABD5NSX4</accession>
<dbReference type="EMBL" id="JBHSAQ010000016">
    <property type="protein sequence ID" value="MFC3960157.1"/>
    <property type="molecule type" value="Genomic_DNA"/>
</dbReference>
<sequence length="170" mass="17287">MQRRKFVIGMGALASGAAATIGTGAFTSVTAARDIDVEVADDASAYLRLKGANSHYVVDDGVGGTLEIDLSGDNPTPAGGTGVNPNAVTEFGDLFEIANQGTQTVTVEASKMGPHPDAVTFEDGNGTSLSDGIELDPGESAMISLTVDTTDGSIGHDEMLIDSVVFHAVA</sequence>
<comment type="caution">
    <text evidence="1">The sequence shown here is derived from an EMBL/GenBank/DDBJ whole genome shotgun (WGS) entry which is preliminary data.</text>
</comment>
<evidence type="ECO:0000313" key="1">
    <source>
        <dbReference type="EMBL" id="MFC3960157.1"/>
    </source>
</evidence>